<name>A0A2H5Y747_9CHLR</name>
<sequence>MGGSFADPLEIVQGERNSGLVGDGQQVQDEVGGSAHRGGHGDGVLESLPGHHIPGPDAGFQNTDDGPAGLIGQLLPGPAGGDRRGSIGKRQPHRLEGGGHGVGGEHPPAGAVGGHSGFLQLLELLHGHPTAAHRPHRLEDILDGHSPPAPVPRGNASSIQVDRGQVQAGHGHHAGGLRLIAPPNGHQGIQLIRHGGELDGIGDQLPADQGGFHALMSHPDSVVGRDGVELDGRPARIPDPLFDELSQMMEMMVAGLGFEPGVGDADERSAEVLIPESDSPQHGPVRSSLQALRHPRTAMLAPIRGDRHGGTSGSELDRRCTAVSS</sequence>
<reference evidence="3" key="1">
    <citation type="submission" date="2017-09" db="EMBL/GenBank/DDBJ databases">
        <title>Metaegenomics of thermophilic ammonia-oxidizing enrichment culture.</title>
        <authorList>
            <person name="Kato S."/>
            <person name="Suzuki K."/>
        </authorList>
    </citation>
    <scope>NUCLEOTIDE SEQUENCE [LARGE SCALE GENOMIC DNA]</scope>
</reference>
<feature type="region of interest" description="Disordered" evidence="1">
    <location>
        <begin position="275"/>
        <end position="325"/>
    </location>
</feature>
<accession>A0A2H5Y747</accession>
<feature type="region of interest" description="Disordered" evidence="1">
    <location>
        <begin position="16"/>
        <end position="114"/>
    </location>
</feature>
<comment type="caution">
    <text evidence="2">The sequence shown here is derived from an EMBL/GenBank/DDBJ whole genome shotgun (WGS) entry which is preliminary data.</text>
</comment>
<dbReference type="EMBL" id="BEHY01000030">
    <property type="protein sequence ID" value="GBD09198.1"/>
    <property type="molecule type" value="Genomic_DNA"/>
</dbReference>
<feature type="compositionally biased region" description="Low complexity" evidence="1">
    <location>
        <begin position="19"/>
        <end position="34"/>
    </location>
</feature>
<dbReference type="Proteomes" id="UP000236642">
    <property type="component" value="Unassembled WGS sequence"/>
</dbReference>
<evidence type="ECO:0000313" key="3">
    <source>
        <dbReference type="Proteomes" id="UP000236642"/>
    </source>
</evidence>
<feature type="compositionally biased region" description="Basic and acidic residues" evidence="1">
    <location>
        <begin position="304"/>
        <end position="325"/>
    </location>
</feature>
<protein>
    <submittedName>
        <fullName evidence="2">Uncharacterized protein</fullName>
    </submittedName>
</protein>
<gene>
    <name evidence="2" type="ORF">HRbin22_01447</name>
</gene>
<evidence type="ECO:0000313" key="2">
    <source>
        <dbReference type="EMBL" id="GBD09198.1"/>
    </source>
</evidence>
<dbReference type="AlphaFoldDB" id="A0A2H5Y747"/>
<organism evidence="2 3">
    <name type="scientific">Candidatus Thermoflexus japonica</name>
    <dbReference type="NCBI Taxonomy" id="2035417"/>
    <lineage>
        <taxon>Bacteria</taxon>
        <taxon>Bacillati</taxon>
        <taxon>Chloroflexota</taxon>
        <taxon>Thermoflexia</taxon>
        <taxon>Thermoflexales</taxon>
        <taxon>Thermoflexaceae</taxon>
        <taxon>Thermoflexus</taxon>
    </lineage>
</organism>
<proteinExistence type="predicted"/>
<evidence type="ECO:0000256" key="1">
    <source>
        <dbReference type="SAM" id="MobiDB-lite"/>
    </source>
</evidence>